<gene>
    <name evidence="4" type="ORF">J2T55_000816</name>
</gene>
<dbReference type="InterPro" id="IPR002068">
    <property type="entry name" value="A-crystallin/Hsp20_dom"/>
</dbReference>
<feature type="domain" description="SHSP" evidence="3">
    <location>
        <begin position="40"/>
        <end position="134"/>
    </location>
</feature>
<dbReference type="SUPFAM" id="SSF49764">
    <property type="entry name" value="HSP20-like chaperones"/>
    <property type="match status" value="1"/>
</dbReference>
<evidence type="ECO:0000259" key="3">
    <source>
        <dbReference type="PROSITE" id="PS01031"/>
    </source>
</evidence>
<evidence type="ECO:0000256" key="1">
    <source>
        <dbReference type="PROSITE-ProRule" id="PRU00285"/>
    </source>
</evidence>
<evidence type="ECO:0000313" key="5">
    <source>
        <dbReference type="Proteomes" id="UP001204445"/>
    </source>
</evidence>
<dbReference type="InterPro" id="IPR008978">
    <property type="entry name" value="HSP20-like_chaperone"/>
</dbReference>
<dbReference type="Pfam" id="PF00011">
    <property type="entry name" value="HSP20"/>
    <property type="match status" value="1"/>
</dbReference>
<sequence length="134" mass="15393">MVQMTTAFTGEEISVHHTLPTNIRIQHLDEEVVVKEELTEYNSFLMTPMVLYDADQEYIVYIYVNNCILSDLEVTVNNQLLQIKCRKNRNTNSAGWFRWCSNMSLGILLPHDANAAYIKACHSNGLLKITIDKI</sequence>
<dbReference type="Proteomes" id="UP001204445">
    <property type="component" value="Unassembled WGS sequence"/>
</dbReference>
<reference evidence="4" key="1">
    <citation type="submission" date="2022-08" db="EMBL/GenBank/DDBJ databases">
        <title>Genomic Encyclopedia of Type Strains, Phase III (KMG-III): the genomes of soil and plant-associated and newly described type strains.</title>
        <authorList>
            <person name="Whitman W."/>
        </authorList>
    </citation>
    <scope>NUCLEOTIDE SEQUENCE</scope>
    <source>
        <strain evidence="4">HMT 1</strain>
    </source>
</reference>
<dbReference type="Gene3D" id="2.60.40.790">
    <property type="match status" value="1"/>
</dbReference>
<dbReference type="PROSITE" id="PS01031">
    <property type="entry name" value="SHSP"/>
    <property type="match status" value="1"/>
</dbReference>
<keyword evidence="5" id="KW-1185">Reference proteome</keyword>
<organism evidence="4 5">
    <name type="scientific">Methylohalomonas lacus</name>
    <dbReference type="NCBI Taxonomy" id="398773"/>
    <lineage>
        <taxon>Bacteria</taxon>
        <taxon>Pseudomonadati</taxon>
        <taxon>Pseudomonadota</taxon>
        <taxon>Gammaproteobacteria</taxon>
        <taxon>Methylohalomonadales</taxon>
        <taxon>Methylohalomonadaceae</taxon>
        <taxon>Methylohalomonas</taxon>
    </lineage>
</organism>
<dbReference type="RefSeq" id="WP_259054398.1">
    <property type="nucleotide sequence ID" value="NZ_JANUCT010000004.1"/>
</dbReference>
<evidence type="ECO:0000256" key="2">
    <source>
        <dbReference type="RuleBase" id="RU003616"/>
    </source>
</evidence>
<proteinExistence type="inferred from homology"/>
<name>A0AAE3HKV2_9GAMM</name>
<accession>A0AAE3HKV2</accession>
<dbReference type="CDD" id="cd00298">
    <property type="entry name" value="ACD_sHsps_p23-like"/>
    <property type="match status" value="1"/>
</dbReference>
<comment type="caution">
    <text evidence="4">The sequence shown here is derived from an EMBL/GenBank/DDBJ whole genome shotgun (WGS) entry which is preliminary data.</text>
</comment>
<dbReference type="AlphaFoldDB" id="A0AAE3HKV2"/>
<evidence type="ECO:0000313" key="4">
    <source>
        <dbReference type="EMBL" id="MCS3902812.1"/>
    </source>
</evidence>
<protein>
    <submittedName>
        <fullName evidence="4">HSP20 family molecular chaperone IbpA</fullName>
    </submittedName>
</protein>
<dbReference type="EMBL" id="JANUCT010000004">
    <property type="protein sequence ID" value="MCS3902812.1"/>
    <property type="molecule type" value="Genomic_DNA"/>
</dbReference>
<comment type="similarity">
    <text evidence="1 2">Belongs to the small heat shock protein (HSP20) family.</text>
</comment>